<dbReference type="RefSeq" id="WP_386735896.1">
    <property type="nucleotide sequence ID" value="NZ_JBHRXI010000012.1"/>
</dbReference>
<dbReference type="EMBL" id="JBHRXI010000012">
    <property type="protein sequence ID" value="MFC3614616.1"/>
    <property type="molecule type" value="Genomic_DNA"/>
</dbReference>
<keyword evidence="8 12" id="KW-1133">Transmembrane helix</keyword>
<dbReference type="SUPFAM" id="SSF55874">
    <property type="entry name" value="ATPase domain of HSP90 chaperone/DNA topoisomerase II/histidine kinase"/>
    <property type="match status" value="1"/>
</dbReference>
<evidence type="ECO:0000313" key="16">
    <source>
        <dbReference type="Proteomes" id="UP001595629"/>
    </source>
</evidence>
<feature type="domain" description="Histidine kinase" evidence="13">
    <location>
        <begin position="251"/>
        <end position="451"/>
    </location>
</feature>
<dbReference type="PROSITE" id="PS50109">
    <property type="entry name" value="HIS_KIN"/>
    <property type="match status" value="1"/>
</dbReference>
<evidence type="ECO:0000256" key="12">
    <source>
        <dbReference type="SAM" id="Phobius"/>
    </source>
</evidence>
<dbReference type="PRINTS" id="PR00344">
    <property type="entry name" value="BCTRLSENSOR"/>
</dbReference>
<feature type="domain" description="HAMP" evidence="14">
    <location>
        <begin position="190"/>
        <end position="243"/>
    </location>
</feature>
<dbReference type="SUPFAM" id="SSF47384">
    <property type="entry name" value="Homodimeric domain of signal transducing histidine kinase"/>
    <property type="match status" value="1"/>
</dbReference>
<keyword evidence="6 12" id="KW-0812">Transmembrane</keyword>
<name>A0ABV7TH23_9RHOB</name>
<dbReference type="CDD" id="cd00075">
    <property type="entry name" value="HATPase"/>
    <property type="match status" value="1"/>
</dbReference>
<evidence type="ECO:0000259" key="13">
    <source>
        <dbReference type="PROSITE" id="PS50109"/>
    </source>
</evidence>
<feature type="transmembrane region" description="Helical" evidence="12">
    <location>
        <begin position="170"/>
        <end position="189"/>
    </location>
</feature>
<evidence type="ECO:0000256" key="1">
    <source>
        <dbReference type="ARBA" id="ARBA00000085"/>
    </source>
</evidence>
<evidence type="ECO:0000256" key="7">
    <source>
        <dbReference type="ARBA" id="ARBA00022777"/>
    </source>
</evidence>
<keyword evidence="5" id="KW-0808">Transferase</keyword>
<dbReference type="InterPro" id="IPR005467">
    <property type="entry name" value="His_kinase_dom"/>
</dbReference>
<comment type="caution">
    <text evidence="15">The sequence shown here is derived from an EMBL/GenBank/DDBJ whole genome shotgun (WGS) entry which is preliminary data.</text>
</comment>
<dbReference type="Pfam" id="PF02518">
    <property type="entry name" value="HATPase_c"/>
    <property type="match status" value="1"/>
</dbReference>
<evidence type="ECO:0000256" key="3">
    <source>
        <dbReference type="ARBA" id="ARBA00012438"/>
    </source>
</evidence>
<dbReference type="InterPro" id="IPR050428">
    <property type="entry name" value="TCS_sensor_his_kinase"/>
</dbReference>
<gene>
    <name evidence="15" type="ORF">ACFORG_12655</name>
</gene>
<dbReference type="PROSITE" id="PS50885">
    <property type="entry name" value="HAMP"/>
    <property type="match status" value="1"/>
</dbReference>
<dbReference type="InterPro" id="IPR036890">
    <property type="entry name" value="HATPase_C_sf"/>
</dbReference>
<evidence type="ECO:0000259" key="14">
    <source>
        <dbReference type="PROSITE" id="PS50885"/>
    </source>
</evidence>
<evidence type="ECO:0000256" key="11">
    <source>
        <dbReference type="SAM" id="Coils"/>
    </source>
</evidence>
<dbReference type="PANTHER" id="PTHR45436">
    <property type="entry name" value="SENSOR HISTIDINE KINASE YKOH"/>
    <property type="match status" value="1"/>
</dbReference>
<evidence type="ECO:0000256" key="4">
    <source>
        <dbReference type="ARBA" id="ARBA00022553"/>
    </source>
</evidence>
<evidence type="ECO:0000256" key="2">
    <source>
        <dbReference type="ARBA" id="ARBA00004141"/>
    </source>
</evidence>
<dbReference type="Gene3D" id="1.10.287.130">
    <property type="match status" value="1"/>
</dbReference>
<dbReference type="PANTHER" id="PTHR45436:SF15">
    <property type="entry name" value="SENSOR HISTIDINE KINASE CUSS"/>
    <property type="match status" value="1"/>
</dbReference>
<dbReference type="SMART" id="SM00387">
    <property type="entry name" value="HATPase_c"/>
    <property type="match status" value="1"/>
</dbReference>
<keyword evidence="9" id="KW-0902">Two-component regulatory system</keyword>
<protein>
    <recommendedName>
        <fullName evidence="3">histidine kinase</fullName>
        <ecNumber evidence="3">2.7.13.3</ecNumber>
    </recommendedName>
</protein>
<proteinExistence type="predicted"/>
<keyword evidence="4" id="KW-0597">Phosphoprotein</keyword>
<keyword evidence="11" id="KW-0175">Coiled coil</keyword>
<evidence type="ECO:0000256" key="5">
    <source>
        <dbReference type="ARBA" id="ARBA00022679"/>
    </source>
</evidence>
<feature type="transmembrane region" description="Helical" evidence="12">
    <location>
        <begin position="12"/>
        <end position="36"/>
    </location>
</feature>
<dbReference type="InterPro" id="IPR036097">
    <property type="entry name" value="HisK_dim/P_sf"/>
</dbReference>
<dbReference type="InterPro" id="IPR004358">
    <property type="entry name" value="Sig_transdc_His_kin-like_C"/>
</dbReference>
<keyword evidence="10 12" id="KW-0472">Membrane</keyword>
<dbReference type="Proteomes" id="UP001595629">
    <property type="component" value="Unassembled WGS sequence"/>
</dbReference>
<keyword evidence="16" id="KW-1185">Reference proteome</keyword>
<accession>A0ABV7TH23</accession>
<evidence type="ECO:0000256" key="8">
    <source>
        <dbReference type="ARBA" id="ARBA00022989"/>
    </source>
</evidence>
<comment type="catalytic activity">
    <reaction evidence="1">
        <text>ATP + protein L-histidine = ADP + protein N-phospho-L-histidine.</text>
        <dbReference type="EC" id="2.7.13.3"/>
    </reaction>
</comment>
<dbReference type="GO" id="GO:0016301">
    <property type="term" value="F:kinase activity"/>
    <property type="evidence" value="ECO:0007669"/>
    <property type="project" value="UniProtKB-KW"/>
</dbReference>
<comment type="subcellular location">
    <subcellularLocation>
        <location evidence="2">Membrane</location>
        <topology evidence="2">Multi-pass membrane protein</topology>
    </subcellularLocation>
</comment>
<dbReference type="Gene3D" id="3.30.565.10">
    <property type="entry name" value="Histidine kinase-like ATPase, C-terminal domain"/>
    <property type="match status" value="1"/>
</dbReference>
<evidence type="ECO:0000256" key="10">
    <source>
        <dbReference type="ARBA" id="ARBA00023136"/>
    </source>
</evidence>
<organism evidence="15 16">
    <name type="scientific">Lutimaribacter marinistellae</name>
    <dbReference type="NCBI Taxonomy" id="1820329"/>
    <lineage>
        <taxon>Bacteria</taxon>
        <taxon>Pseudomonadati</taxon>
        <taxon>Pseudomonadota</taxon>
        <taxon>Alphaproteobacteria</taxon>
        <taxon>Rhodobacterales</taxon>
        <taxon>Roseobacteraceae</taxon>
        <taxon>Lutimaribacter</taxon>
    </lineage>
</organism>
<dbReference type="EC" id="2.7.13.3" evidence="3"/>
<dbReference type="InterPro" id="IPR003660">
    <property type="entry name" value="HAMP_dom"/>
</dbReference>
<evidence type="ECO:0000313" key="15">
    <source>
        <dbReference type="EMBL" id="MFC3614616.1"/>
    </source>
</evidence>
<sequence>MSKPGRRRGLQAILTSQLLTIALLVITANLVFVAVFDASDRSALFIDLARRELLRLESVFLANDQNADTLVAAIDGIYDAHPDAYAFAVMAPDGTVLNGKNIALIPPDLLRPGAFATDWLAWPNGTAAMPVIASHSVQGTEPVVSLFFLMASDPAGLLGNEILDEFQGHVWLPLLPIAILLIGGTLLIVRRALRPVSQAAAWARAIRPGNPLPPYALENAPAEIDDLTKAVRRSIERLDDELNAEQRRAAEAAHALRTPVAVLVARLDELPKDPEFDTLRSDVRTLSRTVTQFLSSSGADRLEVPENARADLSVVAERVVAELFPFAETEKSEIVLTGNHTPVTVRGAEDAIALALTNLIENALSHGGRGLVEVMVGPGPKLTVRDHGPGLPPASDGDLFEPFRRGMRAPRGGAGLGLAIVDRIQRAHGGTVEAADAPDGGAVFCLTYVSA</sequence>
<keyword evidence="7 15" id="KW-0418">Kinase</keyword>
<reference evidence="16" key="1">
    <citation type="journal article" date="2019" name="Int. J. Syst. Evol. Microbiol.">
        <title>The Global Catalogue of Microorganisms (GCM) 10K type strain sequencing project: providing services to taxonomists for standard genome sequencing and annotation.</title>
        <authorList>
            <consortium name="The Broad Institute Genomics Platform"/>
            <consortium name="The Broad Institute Genome Sequencing Center for Infectious Disease"/>
            <person name="Wu L."/>
            <person name="Ma J."/>
        </authorList>
    </citation>
    <scope>NUCLEOTIDE SEQUENCE [LARGE SCALE GENOMIC DNA]</scope>
    <source>
        <strain evidence="16">KCTC 42911</strain>
    </source>
</reference>
<evidence type="ECO:0000256" key="9">
    <source>
        <dbReference type="ARBA" id="ARBA00023012"/>
    </source>
</evidence>
<evidence type="ECO:0000256" key="6">
    <source>
        <dbReference type="ARBA" id="ARBA00022692"/>
    </source>
</evidence>
<feature type="coiled-coil region" evidence="11">
    <location>
        <begin position="228"/>
        <end position="255"/>
    </location>
</feature>
<dbReference type="InterPro" id="IPR003594">
    <property type="entry name" value="HATPase_dom"/>
</dbReference>